<proteinExistence type="inferred from homology"/>
<organism evidence="10 11">
    <name type="scientific">Bugula neritina</name>
    <name type="common">Brown bryozoan</name>
    <name type="synonym">Sertularia neritina</name>
    <dbReference type="NCBI Taxonomy" id="10212"/>
    <lineage>
        <taxon>Eukaryota</taxon>
        <taxon>Metazoa</taxon>
        <taxon>Spiralia</taxon>
        <taxon>Lophotrochozoa</taxon>
        <taxon>Bryozoa</taxon>
        <taxon>Gymnolaemata</taxon>
        <taxon>Cheilostomatida</taxon>
        <taxon>Flustrina</taxon>
        <taxon>Buguloidea</taxon>
        <taxon>Bugulidae</taxon>
        <taxon>Bugula</taxon>
    </lineage>
</organism>
<dbReference type="PANTHER" id="PTHR11808:SF15">
    <property type="entry name" value="CYSTATHIONINE GAMMA-LYASE"/>
    <property type="match status" value="1"/>
</dbReference>
<protein>
    <recommendedName>
        <fullName evidence="4">cystathionine gamma-lyase</fullName>
        <ecNumber evidence="4">4.4.1.1</ecNumber>
    </recommendedName>
    <alternativeName>
        <fullName evidence="7">Gamma-cystathionase</fullName>
    </alternativeName>
</protein>
<dbReference type="EC" id="4.4.1.1" evidence="4"/>
<dbReference type="Proteomes" id="UP000593567">
    <property type="component" value="Unassembled WGS sequence"/>
</dbReference>
<sequence length="392" mass="43053">MAEQTFPQFATDALHAGQEPEQWNSRAVIPIISLATTFKQYEPGVPFSGFEYGRSGNPTRKCLQDCLAKLENANHCFVFSSGLGATTTVLHTLKAGDHIVSIDDVYGGTNRYFNKVLSKFGVDLTFCDMTKPENLKSCLKPNTKLVWIETPTNPLLKIADIKALSEVAHQQQGVHVIVDNTFASPYFQRPLDLGADMVLHSISKYINGHTDVIMGAVMTSNEALAEQIGFLQNSIGTVPSPFDCYMVNRGVKTLHLRMREHQKNALAVAKALEKNPRVTKVLHPGLESHPQHELAKSQMKGFSGMITFYIKGGVKEATKFLQSVKIFCLAESLGGYESLCEHPAIMTHASVPAEHREALGISDSLIRLSVGIEDLDDLLNDIEQALAAAVQM</sequence>
<comment type="pathway">
    <text evidence="2">Amino-acid biosynthesis; L-cysteine biosynthesis; L-cysteine from L-homocysteine and L-serine: step 2/2.</text>
</comment>
<evidence type="ECO:0000256" key="5">
    <source>
        <dbReference type="ARBA" id="ARBA00022898"/>
    </source>
</evidence>
<dbReference type="OrthoDB" id="3512640at2759"/>
<keyword evidence="6" id="KW-0028">Amino-acid biosynthesis</keyword>
<dbReference type="InterPro" id="IPR000277">
    <property type="entry name" value="Cys/Met-Metab_PyrdxlP-dep_enz"/>
</dbReference>
<dbReference type="FunFam" id="3.90.1150.10:FF:000008">
    <property type="entry name" value="Cystathionine gamma-synthase"/>
    <property type="match status" value="1"/>
</dbReference>
<keyword evidence="5 8" id="KW-0663">Pyridoxal phosphate</keyword>
<dbReference type="CDD" id="cd00614">
    <property type="entry name" value="CGS_like"/>
    <property type="match status" value="1"/>
</dbReference>
<evidence type="ECO:0000256" key="6">
    <source>
        <dbReference type="ARBA" id="ARBA00023192"/>
    </source>
</evidence>
<comment type="cofactor">
    <cofactor evidence="1 9">
        <name>pyridoxal 5'-phosphate</name>
        <dbReference type="ChEBI" id="CHEBI:597326"/>
    </cofactor>
</comment>
<dbReference type="FunFam" id="3.40.640.10:FF:000009">
    <property type="entry name" value="Cystathionine gamma-synthase homolog"/>
    <property type="match status" value="1"/>
</dbReference>
<feature type="modified residue" description="N6-(pyridoxal phosphate)lysine" evidence="8">
    <location>
        <position position="204"/>
    </location>
</feature>
<gene>
    <name evidence="10" type="ORF">EB796_016369</name>
</gene>
<name>A0A7J7JI69_BUGNE</name>
<dbReference type="PANTHER" id="PTHR11808">
    <property type="entry name" value="TRANS-SULFURATION ENZYME FAMILY MEMBER"/>
    <property type="match status" value="1"/>
</dbReference>
<dbReference type="GO" id="GO:0004123">
    <property type="term" value="F:cystathionine gamma-lyase activity"/>
    <property type="evidence" value="ECO:0007669"/>
    <property type="project" value="TreeGrafter"/>
</dbReference>
<dbReference type="EMBL" id="VXIV02002474">
    <property type="protein sequence ID" value="KAF6025314.1"/>
    <property type="molecule type" value="Genomic_DNA"/>
</dbReference>
<comment type="caution">
    <text evidence="10">The sequence shown here is derived from an EMBL/GenBank/DDBJ whole genome shotgun (WGS) entry which is preliminary data.</text>
</comment>
<evidence type="ECO:0000256" key="1">
    <source>
        <dbReference type="ARBA" id="ARBA00001933"/>
    </source>
</evidence>
<accession>A0A7J7JI69</accession>
<dbReference type="GO" id="GO:0019343">
    <property type="term" value="P:cysteine biosynthetic process via cystathionine"/>
    <property type="evidence" value="ECO:0007669"/>
    <property type="project" value="TreeGrafter"/>
</dbReference>
<evidence type="ECO:0000313" key="11">
    <source>
        <dbReference type="Proteomes" id="UP000593567"/>
    </source>
</evidence>
<evidence type="ECO:0000256" key="4">
    <source>
        <dbReference type="ARBA" id="ARBA00012085"/>
    </source>
</evidence>
<evidence type="ECO:0000313" key="10">
    <source>
        <dbReference type="EMBL" id="KAF6025314.1"/>
    </source>
</evidence>
<evidence type="ECO:0000256" key="9">
    <source>
        <dbReference type="RuleBase" id="RU362118"/>
    </source>
</evidence>
<evidence type="ECO:0000256" key="2">
    <source>
        <dbReference type="ARBA" id="ARBA00005038"/>
    </source>
</evidence>
<reference evidence="10" key="1">
    <citation type="submission" date="2020-06" db="EMBL/GenBank/DDBJ databases">
        <title>Draft genome of Bugula neritina, a colonial animal packing powerful symbionts and potential medicines.</title>
        <authorList>
            <person name="Rayko M."/>
        </authorList>
    </citation>
    <scope>NUCLEOTIDE SEQUENCE [LARGE SCALE GENOMIC DNA]</scope>
    <source>
        <strain evidence="10">Kwan_BN1</strain>
    </source>
</reference>
<dbReference type="Pfam" id="PF01053">
    <property type="entry name" value="Cys_Met_Meta_PP"/>
    <property type="match status" value="1"/>
</dbReference>
<keyword evidence="6" id="KW-0198">Cysteine biosynthesis</keyword>
<dbReference type="UniPathway" id="UPA00136">
    <property type="reaction ID" value="UER00202"/>
</dbReference>
<keyword evidence="11" id="KW-1185">Reference proteome</keyword>
<dbReference type="AlphaFoldDB" id="A0A7J7JI69"/>
<dbReference type="PIRSF" id="PIRSF001434">
    <property type="entry name" value="CGS"/>
    <property type="match status" value="1"/>
</dbReference>
<evidence type="ECO:0000256" key="7">
    <source>
        <dbReference type="ARBA" id="ARBA00029853"/>
    </source>
</evidence>
<dbReference type="GO" id="GO:0005737">
    <property type="term" value="C:cytoplasm"/>
    <property type="evidence" value="ECO:0007669"/>
    <property type="project" value="TreeGrafter"/>
</dbReference>
<comment type="similarity">
    <text evidence="3 9">Belongs to the trans-sulfuration enzymes family.</text>
</comment>
<dbReference type="GO" id="GO:0030170">
    <property type="term" value="F:pyridoxal phosphate binding"/>
    <property type="evidence" value="ECO:0007669"/>
    <property type="project" value="InterPro"/>
</dbReference>
<dbReference type="SUPFAM" id="SSF53383">
    <property type="entry name" value="PLP-dependent transferases"/>
    <property type="match status" value="1"/>
</dbReference>
<dbReference type="InterPro" id="IPR015422">
    <property type="entry name" value="PyrdxlP-dep_Trfase_small"/>
</dbReference>
<dbReference type="Gene3D" id="3.90.1150.10">
    <property type="entry name" value="Aspartate Aminotransferase, domain 1"/>
    <property type="match status" value="1"/>
</dbReference>
<evidence type="ECO:0000256" key="8">
    <source>
        <dbReference type="PIRSR" id="PIRSR001434-2"/>
    </source>
</evidence>
<dbReference type="InterPro" id="IPR015421">
    <property type="entry name" value="PyrdxlP-dep_Trfase_major"/>
</dbReference>
<dbReference type="InterPro" id="IPR015424">
    <property type="entry name" value="PyrdxlP-dep_Trfase"/>
</dbReference>
<evidence type="ECO:0000256" key="3">
    <source>
        <dbReference type="ARBA" id="ARBA00009077"/>
    </source>
</evidence>
<dbReference type="Gene3D" id="3.40.640.10">
    <property type="entry name" value="Type I PLP-dependent aspartate aminotransferase-like (Major domain)"/>
    <property type="match status" value="1"/>
</dbReference>
<dbReference type="GO" id="GO:0019346">
    <property type="term" value="P:transsulfuration"/>
    <property type="evidence" value="ECO:0007669"/>
    <property type="project" value="InterPro"/>
</dbReference>